<organism evidence="9 10">
    <name type="scientific">Paenibacillus alvei</name>
    <name type="common">Bacillus alvei</name>
    <dbReference type="NCBI Taxonomy" id="44250"/>
    <lineage>
        <taxon>Bacteria</taxon>
        <taxon>Bacillati</taxon>
        <taxon>Bacillota</taxon>
        <taxon>Bacilli</taxon>
        <taxon>Bacillales</taxon>
        <taxon>Paenibacillaceae</taxon>
        <taxon>Paenibacillus</taxon>
    </lineage>
</organism>
<dbReference type="InterPro" id="IPR036597">
    <property type="entry name" value="Fido-like_dom_sf"/>
</dbReference>
<dbReference type="EMBL" id="JAMDNP010000050">
    <property type="protein sequence ID" value="MCY9763242.1"/>
    <property type="molecule type" value="Genomic_DNA"/>
</dbReference>
<evidence type="ECO:0000256" key="2">
    <source>
        <dbReference type="ARBA" id="ARBA00022695"/>
    </source>
</evidence>
<dbReference type="SUPFAM" id="SSF140931">
    <property type="entry name" value="Fic-like"/>
    <property type="match status" value="1"/>
</dbReference>
<comment type="catalytic activity">
    <reaction evidence="7">
        <text>L-tyrosyl-[protein] + ATP = O-(5'-adenylyl)-L-tyrosyl-[protein] + diphosphate</text>
        <dbReference type="Rhea" id="RHEA:54288"/>
        <dbReference type="Rhea" id="RHEA-COMP:10136"/>
        <dbReference type="Rhea" id="RHEA-COMP:13846"/>
        <dbReference type="ChEBI" id="CHEBI:30616"/>
        <dbReference type="ChEBI" id="CHEBI:33019"/>
        <dbReference type="ChEBI" id="CHEBI:46858"/>
        <dbReference type="ChEBI" id="CHEBI:83624"/>
        <dbReference type="EC" id="2.7.7.108"/>
    </reaction>
</comment>
<dbReference type="Proteomes" id="UP001527181">
    <property type="component" value="Unassembled WGS sequence"/>
</dbReference>
<evidence type="ECO:0000256" key="5">
    <source>
        <dbReference type="ARBA" id="ARBA00034531"/>
    </source>
</evidence>
<dbReference type="PANTHER" id="PTHR39560">
    <property type="entry name" value="PROTEIN ADENYLYLTRANSFERASE FIC-RELATED"/>
    <property type="match status" value="1"/>
</dbReference>
<evidence type="ECO:0000256" key="6">
    <source>
        <dbReference type="ARBA" id="ARBA00047939"/>
    </source>
</evidence>
<dbReference type="InterPro" id="IPR003812">
    <property type="entry name" value="Fido"/>
</dbReference>
<sequence length="297" mass="34731">MNQYVYPGTDILRNKADIRDQEMLQIFERNNTMVRAIQLRENPIKGNFDLEHLKGIHKHLFQDVYPWAGELRATNIRKTEWFAEYRTLDSMSFNTFANLKQDKYLKGLDQDTFAKKAAAYYSDINYLHPFREGNGRSIREFFSQLAKNAGHELNWSRVPKEEYMEAVITTMHDPSKIEGLTDVFVRCMKKEDSQENEKWVVPKQEMQLKDVLKRAEGMPMGDSEISSQMLIQNVEKFRIQKDGNKETVQFQLSGEKDIRSVALEKVPYLNRETKNEWLDLAAGAKNIQINRGMDMGM</sequence>
<keyword evidence="10" id="KW-1185">Reference proteome</keyword>
<comment type="caution">
    <text evidence="9">The sequence shown here is derived from an EMBL/GenBank/DDBJ whole genome shotgun (WGS) entry which is preliminary data.</text>
</comment>
<dbReference type="Gene3D" id="1.10.3290.10">
    <property type="entry name" value="Fido-like domain"/>
    <property type="match status" value="1"/>
</dbReference>
<evidence type="ECO:0000313" key="10">
    <source>
        <dbReference type="Proteomes" id="UP001527181"/>
    </source>
</evidence>
<evidence type="ECO:0000256" key="3">
    <source>
        <dbReference type="ARBA" id="ARBA00022741"/>
    </source>
</evidence>
<keyword evidence="3" id="KW-0547">Nucleotide-binding</keyword>
<evidence type="ECO:0000256" key="1">
    <source>
        <dbReference type="ARBA" id="ARBA00022679"/>
    </source>
</evidence>
<dbReference type="RefSeq" id="WP_268600145.1">
    <property type="nucleotide sequence ID" value="NZ_JAMDNP010000050.1"/>
</dbReference>
<dbReference type="Pfam" id="PF02661">
    <property type="entry name" value="Fic"/>
    <property type="match status" value="1"/>
</dbReference>
<dbReference type="EC" id="2.7.7.108" evidence="5"/>
<evidence type="ECO:0000313" key="9">
    <source>
        <dbReference type="EMBL" id="MCY9763242.1"/>
    </source>
</evidence>
<name>A0ABT4H3I5_PAEAL</name>
<gene>
    <name evidence="9" type="ORF">M5X12_22165</name>
</gene>
<comment type="catalytic activity">
    <reaction evidence="6">
        <text>L-threonyl-[protein] + ATP = 3-O-(5'-adenylyl)-L-threonyl-[protein] + diphosphate</text>
        <dbReference type="Rhea" id="RHEA:54292"/>
        <dbReference type="Rhea" id="RHEA-COMP:11060"/>
        <dbReference type="Rhea" id="RHEA-COMP:13847"/>
        <dbReference type="ChEBI" id="CHEBI:30013"/>
        <dbReference type="ChEBI" id="CHEBI:30616"/>
        <dbReference type="ChEBI" id="CHEBI:33019"/>
        <dbReference type="ChEBI" id="CHEBI:138113"/>
        <dbReference type="EC" id="2.7.7.108"/>
    </reaction>
</comment>
<keyword evidence="1" id="KW-0808">Transferase</keyword>
<keyword evidence="2" id="KW-0548">Nucleotidyltransferase</keyword>
<accession>A0ABT4H3I5</accession>
<dbReference type="PANTHER" id="PTHR39560:SF1">
    <property type="entry name" value="PROTEIN ADENYLYLTRANSFERASE FIC-RELATED"/>
    <property type="match status" value="1"/>
</dbReference>
<reference evidence="9 10" key="1">
    <citation type="submission" date="2022-05" db="EMBL/GenBank/DDBJ databases">
        <title>Genome Sequencing of Bee-Associated Microbes.</title>
        <authorList>
            <person name="Dunlap C."/>
        </authorList>
    </citation>
    <scope>NUCLEOTIDE SEQUENCE [LARGE SCALE GENOMIC DNA]</scope>
    <source>
        <strain evidence="9 10">NRRL B-04010</strain>
    </source>
</reference>
<feature type="domain" description="Fido" evidence="8">
    <location>
        <begin position="48"/>
        <end position="186"/>
    </location>
</feature>
<protein>
    <recommendedName>
        <fullName evidence="5">protein adenylyltransferase</fullName>
        <ecNumber evidence="5">2.7.7.108</ecNumber>
    </recommendedName>
</protein>
<evidence type="ECO:0000259" key="8">
    <source>
        <dbReference type="PROSITE" id="PS51459"/>
    </source>
</evidence>
<proteinExistence type="predicted"/>
<evidence type="ECO:0000256" key="4">
    <source>
        <dbReference type="ARBA" id="ARBA00022840"/>
    </source>
</evidence>
<keyword evidence="4" id="KW-0067">ATP-binding</keyword>
<evidence type="ECO:0000256" key="7">
    <source>
        <dbReference type="ARBA" id="ARBA00048696"/>
    </source>
</evidence>
<dbReference type="PROSITE" id="PS51459">
    <property type="entry name" value="FIDO"/>
    <property type="match status" value="1"/>
</dbReference>